<dbReference type="EC" id="3.4.16.-" evidence="7"/>
<dbReference type="PRINTS" id="PR00724">
    <property type="entry name" value="CRBOXYPTASEC"/>
</dbReference>
<evidence type="ECO:0000256" key="2">
    <source>
        <dbReference type="ARBA" id="ARBA00022645"/>
    </source>
</evidence>
<evidence type="ECO:0000256" key="1">
    <source>
        <dbReference type="ARBA" id="ARBA00009431"/>
    </source>
</evidence>
<evidence type="ECO:0000256" key="7">
    <source>
        <dbReference type="RuleBase" id="RU361156"/>
    </source>
</evidence>
<dbReference type="PROSITE" id="PS00131">
    <property type="entry name" value="CARBOXYPEPT_SER_SER"/>
    <property type="match status" value="1"/>
</dbReference>
<accession>A0AAV1ZT04</accession>
<keyword evidence="9" id="KW-1185">Reference proteome</keyword>
<dbReference type="GO" id="GO:0006508">
    <property type="term" value="P:proteolysis"/>
    <property type="evidence" value="ECO:0007669"/>
    <property type="project" value="UniProtKB-KW"/>
</dbReference>
<dbReference type="Pfam" id="PF00450">
    <property type="entry name" value="Peptidase_S10"/>
    <property type="match status" value="1"/>
</dbReference>
<evidence type="ECO:0000256" key="5">
    <source>
        <dbReference type="ARBA" id="ARBA00022801"/>
    </source>
</evidence>
<dbReference type="SUPFAM" id="SSF53474">
    <property type="entry name" value="alpha/beta-Hydrolases"/>
    <property type="match status" value="1"/>
</dbReference>
<keyword evidence="2 7" id="KW-0121">Carboxypeptidase</keyword>
<feature type="chain" id="PRO_5043086158" description="Carboxypeptidase" evidence="7">
    <location>
        <begin position="35"/>
        <end position="483"/>
    </location>
</feature>
<dbReference type="InterPro" id="IPR001563">
    <property type="entry name" value="Peptidase_S10"/>
</dbReference>
<dbReference type="FunFam" id="3.40.50.1820:FF:000096">
    <property type="entry name" value="Carboxypeptidase vitellogenic-like"/>
    <property type="match status" value="1"/>
</dbReference>
<dbReference type="PANTHER" id="PTHR11802">
    <property type="entry name" value="SERINE PROTEASE FAMILY S10 SERINE CARBOXYPEPTIDASE"/>
    <property type="match status" value="1"/>
</dbReference>
<dbReference type="InterPro" id="IPR029058">
    <property type="entry name" value="AB_hydrolase_fold"/>
</dbReference>
<comment type="similarity">
    <text evidence="1 7">Belongs to the peptidase S10 family.</text>
</comment>
<dbReference type="AlphaFoldDB" id="A0AAV1ZT04"/>
<keyword evidence="4 7" id="KW-0732">Signal</keyword>
<dbReference type="GO" id="GO:0004185">
    <property type="term" value="F:serine-type carboxypeptidase activity"/>
    <property type="evidence" value="ECO:0007669"/>
    <property type="project" value="UniProtKB-UniRule"/>
</dbReference>
<dbReference type="InterPro" id="IPR018202">
    <property type="entry name" value="Ser_caboxypep_ser_AS"/>
</dbReference>
<evidence type="ECO:0000313" key="8">
    <source>
        <dbReference type="EMBL" id="CAL1274973.1"/>
    </source>
</evidence>
<evidence type="ECO:0000313" key="9">
    <source>
        <dbReference type="Proteomes" id="UP001497382"/>
    </source>
</evidence>
<protein>
    <recommendedName>
        <fullName evidence="7">Carboxypeptidase</fullName>
        <ecNumber evidence="7">3.4.16.-</ecNumber>
    </recommendedName>
</protein>
<evidence type="ECO:0000256" key="6">
    <source>
        <dbReference type="ARBA" id="ARBA00023180"/>
    </source>
</evidence>
<gene>
    <name evidence="8" type="ORF">LARSCL_LOCUS7821</name>
</gene>
<dbReference type="Gene3D" id="3.40.50.1820">
    <property type="entry name" value="alpha/beta hydrolase"/>
    <property type="match status" value="1"/>
</dbReference>
<dbReference type="Proteomes" id="UP001497382">
    <property type="component" value="Unassembled WGS sequence"/>
</dbReference>
<dbReference type="PANTHER" id="PTHR11802:SF472">
    <property type="entry name" value="SERINE CARBOXYPEPTIDASE CPVL-RELATED"/>
    <property type="match status" value="1"/>
</dbReference>
<comment type="caution">
    <text evidence="8">The sequence shown here is derived from an EMBL/GenBank/DDBJ whole genome shotgun (WGS) entry which is preliminary data.</text>
</comment>
<dbReference type="EMBL" id="CAXIEN010000081">
    <property type="protein sequence ID" value="CAL1274973.1"/>
    <property type="molecule type" value="Genomic_DNA"/>
</dbReference>
<organism evidence="8 9">
    <name type="scientific">Larinioides sclopetarius</name>
    <dbReference type="NCBI Taxonomy" id="280406"/>
    <lineage>
        <taxon>Eukaryota</taxon>
        <taxon>Metazoa</taxon>
        <taxon>Ecdysozoa</taxon>
        <taxon>Arthropoda</taxon>
        <taxon>Chelicerata</taxon>
        <taxon>Arachnida</taxon>
        <taxon>Araneae</taxon>
        <taxon>Araneomorphae</taxon>
        <taxon>Entelegynae</taxon>
        <taxon>Araneoidea</taxon>
        <taxon>Araneidae</taxon>
        <taxon>Larinioides</taxon>
    </lineage>
</organism>
<evidence type="ECO:0000256" key="3">
    <source>
        <dbReference type="ARBA" id="ARBA00022670"/>
    </source>
</evidence>
<evidence type="ECO:0000256" key="4">
    <source>
        <dbReference type="ARBA" id="ARBA00022729"/>
    </source>
</evidence>
<keyword evidence="5 7" id="KW-0378">Hydrolase</keyword>
<keyword evidence="6" id="KW-0325">Glycoprotein</keyword>
<reference evidence="8 9" key="1">
    <citation type="submission" date="2024-04" db="EMBL/GenBank/DDBJ databases">
        <authorList>
            <person name="Rising A."/>
            <person name="Reimegard J."/>
            <person name="Sonavane S."/>
            <person name="Akerstrom W."/>
            <person name="Nylinder S."/>
            <person name="Hedman E."/>
            <person name="Kallberg Y."/>
        </authorList>
    </citation>
    <scope>NUCLEOTIDE SEQUENCE [LARGE SCALE GENOMIC DNA]</scope>
</reference>
<keyword evidence="3 7" id="KW-0645">Protease</keyword>
<feature type="signal peptide" evidence="7">
    <location>
        <begin position="1"/>
        <end position="34"/>
    </location>
</feature>
<name>A0AAV1ZT04_9ARAC</name>
<sequence>MSPKMEGRNSISKNLGLFIAVIVLSMRQSCVVDGAVTLNRFVKNCNVSTKDAGEPLFLTKYIETGNIEKARVLSKTGSLPNAPEVPSYSGFITVNKNFNSNIFFWFFPAMNNNKNAPVLLWLQGGPGVSGFFGFFVENGPYVLDANMTASIREYHWAKTYQIIFVDNPVGTGFSFTDDPKGYVTNQEEMAEDMYEFLKQFFALFQEYRNNDFYITGESYAGKYIPSLAFKIHSMGPDSVVKLTGIAIGNGMCDPETMMDYGTYLYNLGLVDEMQANEMRNLSASIVKHIRAEDFYDAVVEMDKLIINFEILPYKSLFSVFTGMNFYYNFLFSETPKEFTYFTDYIQKPQFRNALHIGNLTFQNGKTVQKYLLLDIMKSVKPKVAVIMDNYRVMMYNGQLDVIIPYPLTINFLKSVNWTLADEYKRAKRHIWRLKGSNEIAGYVHNVGDFYEVLVRNVGHILPFDNPEVGFDLITRFIDKVPFW</sequence>
<proteinExistence type="inferred from homology"/>